<reference evidence="2 3" key="1">
    <citation type="submission" date="2017-04" db="EMBL/GenBank/DDBJ databases">
        <title>Kefir bacterial isolates.</title>
        <authorList>
            <person name="Kim Y."/>
            <person name="Blasche S."/>
            <person name="Patil K.R."/>
        </authorList>
    </citation>
    <scope>NUCLEOTIDE SEQUENCE [LARGE SCALE GENOMIC DNA]</scope>
    <source>
        <strain evidence="2 3">OG2</strain>
    </source>
</reference>
<comment type="caution">
    <text evidence="2">The sequence shown here is derived from an EMBL/GenBank/DDBJ whole genome shotgun (WGS) entry which is preliminary data.</text>
</comment>
<dbReference type="PANTHER" id="PTHR39639:SF1">
    <property type="entry name" value="DUF262 DOMAIN-CONTAINING PROTEIN"/>
    <property type="match status" value="1"/>
</dbReference>
<evidence type="ECO:0000313" key="3">
    <source>
        <dbReference type="Proteomes" id="UP000215635"/>
    </source>
</evidence>
<accession>A0AAQ0R2D9</accession>
<proteinExistence type="predicted"/>
<dbReference type="AlphaFoldDB" id="A0AAQ0R2D9"/>
<dbReference type="EMBL" id="NCWV01000034">
    <property type="protein sequence ID" value="PAK87779.1"/>
    <property type="molecule type" value="Genomic_DNA"/>
</dbReference>
<feature type="domain" description="GmrSD restriction endonucleases N-terminal" evidence="1">
    <location>
        <begin position="56"/>
        <end position="186"/>
    </location>
</feature>
<dbReference type="PANTHER" id="PTHR39639">
    <property type="entry name" value="CHROMOSOME 16, WHOLE GENOME SHOTGUN SEQUENCE"/>
    <property type="match status" value="1"/>
</dbReference>
<evidence type="ECO:0000313" key="2">
    <source>
        <dbReference type="EMBL" id="PAK87779.1"/>
    </source>
</evidence>
<dbReference type="RefSeq" id="WP_095348375.1">
    <property type="nucleotide sequence ID" value="NZ_CP184687.1"/>
</dbReference>
<gene>
    <name evidence="2" type="ORF">B8W88_12935</name>
</gene>
<name>A0AAQ0R2D9_9LACT</name>
<evidence type="ECO:0000259" key="1">
    <source>
        <dbReference type="Pfam" id="PF03235"/>
    </source>
</evidence>
<dbReference type="Proteomes" id="UP000215635">
    <property type="component" value="Unassembled WGS sequence"/>
</dbReference>
<organism evidence="2 3">
    <name type="scientific">Lactococcus lactis</name>
    <dbReference type="NCBI Taxonomy" id="1358"/>
    <lineage>
        <taxon>Bacteria</taxon>
        <taxon>Bacillati</taxon>
        <taxon>Bacillota</taxon>
        <taxon>Bacilli</taxon>
        <taxon>Lactobacillales</taxon>
        <taxon>Streptococcaceae</taxon>
        <taxon>Lactococcus</taxon>
    </lineage>
</organism>
<protein>
    <recommendedName>
        <fullName evidence="1">GmrSD restriction endonucleases N-terminal domain-containing protein</fullName>
    </recommendedName>
</protein>
<dbReference type="InterPro" id="IPR004919">
    <property type="entry name" value="GmrSD_N"/>
</dbReference>
<sequence>MGEQTEFIFELTDEHKDRILSQIKNLRSDIKYDTRDFPIDYLYLNYKSDEDSVTGLSAPEYQREELIWSGKAMSRFIESILLGYPIPLIFLADREDGTLEIVDGLQRISTLSKFLNNELMLINLEKLTELNDCTFGQLPLNEQRRFRAKSLRIVVLDENTKDEEKVELFNRLNTSSEEANASEIRSGKEYKNGFMRLVKELTLDPIFVRNTKLSEEKKNRKEDIELITRFFALSHNYENYGNNLQKFLDKFVEEAGTEWTESKRLIFVQEFNDAMKFVDTYFKYGFRKLKKNGEAMNRVTRTQFDSLAVGISLALKENGSLETTSENVQKLLLSKEFEGLTPSGASNNRTKLIRRIEYVKDYFLDGTV</sequence>
<dbReference type="Pfam" id="PF03235">
    <property type="entry name" value="GmrSD_N"/>
    <property type="match status" value="1"/>
</dbReference>